<dbReference type="PROSITE" id="PS50157">
    <property type="entry name" value="ZINC_FINGER_C2H2_2"/>
    <property type="match status" value="1"/>
</dbReference>
<evidence type="ECO:0000313" key="5">
    <source>
        <dbReference type="Proteomes" id="UP000324832"/>
    </source>
</evidence>
<gene>
    <name evidence="4" type="ORF">LSINAPIS_LOCUS10986</name>
</gene>
<keyword evidence="2" id="KW-0175">Coiled coil</keyword>
<keyword evidence="1" id="KW-0862">Zinc</keyword>
<feature type="domain" description="C2H2-type" evidence="3">
    <location>
        <begin position="256"/>
        <end position="281"/>
    </location>
</feature>
<evidence type="ECO:0000313" key="4">
    <source>
        <dbReference type="EMBL" id="VVD00320.1"/>
    </source>
</evidence>
<dbReference type="PROSITE" id="PS00028">
    <property type="entry name" value="ZINC_FINGER_C2H2_1"/>
    <property type="match status" value="1"/>
</dbReference>
<evidence type="ECO:0000256" key="2">
    <source>
        <dbReference type="SAM" id="Coils"/>
    </source>
</evidence>
<dbReference type="GO" id="GO:0008270">
    <property type="term" value="F:zinc ion binding"/>
    <property type="evidence" value="ECO:0007669"/>
    <property type="project" value="UniProtKB-KW"/>
</dbReference>
<proteinExistence type="predicted"/>
<dbReference type="Proteomes" id="UP000324832">
    <property type="component" value="Unassembled WGS sequence"/>
</dbReference>
<keyword evidence="1" id="KW-0479">Metal-binding</keyword>
<feature type="non-terminal residue" evidence="4">
    <location>
        <position position="281"/>
    </location>
</feature>
<evidence type="ECO:0000256" key="1">
    <source>
        <dbReference type="PROSITE-ProRule" id="PRU00042"/>
    </source>
</evidence>
<protein>
    <recommendedName>
        <fullName evidence="3">C2H2-type domain-containing protein</fullName>
    </recommendedName>
</protein>
<keyword evidence="5" id="KW-1185">Reference proteome</keyword>
<keyword evidence="1" id="KW-0863">Zinc-finger</keyword>
<dbReference type="AlphaFoldDB" id="A0A5E4QTP5"/>
<evidence type="ECO:0000259" key="3">
    <source>
        <dbReference type="PROSITE" id="PS50157"/>
    </source>
</evidence>
<reference evidence="4 5" key="1">
    <citation type="submission" date="2017-07" db="EMBL/GenBank/DDBJ databases">
        <authorList>
            <person name="Talla V."/>
            <person name="Backstrom N."/>
        </authorList>
    </citation>
    <scope>NUCLEOTIDE SEQUENCE [LARGE SCALE GENOMIC DNA]</scope>
</reference>
<feature type="coiled-coil region" evidence="2">
    <location>
        <begin position="60"/>
        <end position="87"/>
    </location>
</feature>
<dbReference type="InterPro" id="IPR013087">
    <property type="entry name" value="Znf_C2H2_type"/>
</dbReference>
<accession>A0A5E4QTP5</accession>
<organism evidence="4 5">
    <name type="scientific">Leptidea sinapis</name>
    <dbReference type="NCBI Taxonomy" id="189913"/>
    <lineage>
        <taxon>Eukaryota</taxon>
        <taxon>Metazoa</taxon>
        <taxon>Ecdysozoa</taxon>
        <taxon>Arthropoda</taxon>
        <taxon>Hexapoda</taxon>
        <taxon>Insecta</taxon>
        <taxon>Pterygota</taxon>
        <taxon>Neoptera</taxon>
        <taxon>Endopterygota</taxon>
        <taxon>Lepidoptera</taxon>
        <taxon>Glossata</taxon>
        <taxon>Ditrysia</taxon>
        <taxon>Papilionoidea</taxon>
        <taxon>Pieridae</taxon>
        <taxon>Dismorphiinae</taxon>
        <taxon>Leptidea</taxon>
    </lineage>
</organism>
<name>A0A5E4QTP5_9NEOP</name>
<sequence>MTKINNYCCGCLDAGSDLSLVNNAQLKKCFYLICNEKEDSKADVLQILLCYYCIGLLEKIKRFQEKVQTTQRLLKETDNNLNAHQKKPLQITEIYNISLEDKCKVQDEVPKIKSELINNSSNNNGSHTPEKITNNDSITNIVDEGSLKKKVETEDVILSSNSHKRNTLQISEVFNISITGNCNILYEVIPQIKSEPNDAGSVCSNDESDYKPDKVELEECDEDKVELFRKVKLKPADIEAERRRIMNSDDYVYAMFKCDKCIVPFSSKDDLDEHFKLKHKI</sequence>
<dbReference type="EMBL" id="FZQP02004623">
    <property type="protein sequence ID" value="VVD00320.1"/>
    <property type="molecule type" value="Genomic_DNA"/>
</dbReference>